<evidence type="ECO:0000313" key="2">
    <source>
        <dbReference type="EMBL" id="ALP54684.1"/>
    </source>
</evidence>
<keyword evidence="3" id="KW-1185">Reference proteome</keyword>
<dbReference type="SUPFAM" id="SSF53254">
    <property type="entry name" value="Phosphoglycerate mutase-like"/>
    <property type="match status" value="1"/>
</dbReference>
<name>A0A0S2THN4_9GAMM</name>
<gene>
    <name evidence="2" type="ORF">Tel_00950</name>
</gene>
<dbReference type="EMBL" id="CP013099">
    <property type="protein sequence ID" value="ALP54684.1"/>
    <property type="molecule type" value="Genomic_DNA"/>
</dbReference>
<sequence length="199" mass="22032">MVTTVDLMRHGEPVGGSKYRGQVDDPLSDKGWAQMRAAVADHCPWQAVVSSPLRRCAAFAAELAQRHALPLSLEERFKEIGFGVWEGRTKAEITAQNPDALERFYADPVRHRPPRAEPLSEFQQRIVAAWWDLLQAHAGGQVLLVAHAGVIRMLLSHVLAAPPERMFRIQVPNAAISRIRVDGEGREAAAHLLFHAGCL</sequence>
<keyword evidence="2" id="KW-0808">Transferase</keyword>
<dbReference type="STRING" id="1748243.Tel_00950"/>
<dbReference type="InterPro" id="IPR013078">
    <property type="entry name" value="His_Pase_superF_clade-1"/>
</dbReference>
<dbReference type="PANTHER" id="PTHR48100">
    <property type="entry name" value="BROAD-SPECIFICITY PHOSPHATASE YOR283W-RELATED"/>
    <property type="match status" value="1"/>
</dbReference>
<dbReference type="InterPro" id="IPR029033">
    <property type="entry name" value="His_PPase_superfam"/>
</dbReference>
<dbReference type="GO" id="GO:0016301">
    <property type="term" value="F:kinase activity"/>
    <property type="evidence" value="ECO:0007669"/>
    <property type="project" value="UniProtKB-KW"/>
</dbReference>
<proteinExistence type="predicted"/>
<dbReference type="InterPro" id="IPR050275">
    <property type="entry name" value="PGM_Phosphatase"/>
</dbReference>
<keyword evidence="2" id="KW-0418">Kinase</keyword>
<dbReference type="PIRSF" id="PIRSF000709">
    <property type="entry name" value="6PFK_2-Ptase"/>
    <property type="match status" value="1"/>
</dbReference>
<dbReference type="CDD" id="cd07067">
    <property type="entry name" value="HP_PGM_like"/>
    <property type="match status" value="1"/>
</dbReference>
<evidence type="ECO:0000313" key="3">
    <source>
        <dbReference type="Proteomes" id="UP000055136"/>
    </source>
</evidence>
<dbReference type="GO" id="GO:0016791">
    <property type="term" value="F:phosphatase activity"/>
    <property type="evidence" value="ECO:0007669"/>
    <property type="project" value="TreeGrafter"/>
</dbReference>
<protein>
    <submittedName>
        <fullName evidence="2">Phosphoglycerate kinase</fullName>
    </submittedName>
</protein>
<dbReference type="KEGG" id="tee:Tel_00950"/>
<dbReference type="SMART" id="SM00855">
    <property type="entry name" value="PGAM"/>
    <property type="match status" value="1"/>
</dbReference>
<evidence type="ECO:0000256" key="1">
    <source>
        <dbReference type="PIRSR" id="PIRSR613078-3"/>
    </source>
</evidence>
<dbReference type="Pfam" id="PF00300">
    <property type="entry name" value="His_Phos_1"/>
    <property type="match status" value="1"/>
</dbReference>
<dbReference type="Proteomes" id="UP000055136">
    <property type="component" value="Chromosome"/>
</dbReference>
<feature type="site" description="Transition state stabilizer" evidence="1">
    <location>
        <position position="147"/>
    </location>
</feature>
<dbReference type="AlphaFoldDB" id="A0A0S2THN4"/>
<dbReference type="PANTHER" id="PTHR48100:SF1">
    <property type="entry name" value="HISTIDINE PHOSPHATASE FAMILY PROTEIN-RELATED"/>
    <property type="match status" value="1"/>
</dbReference>
<dbReference type="Gene3D" id="3.40.50.1240">
    <property type="entry name" value="Phosphoglycerate mutase-like"/>
    <property type="match status" value="1"/>
</dbReference>
<reference evidence="2" key="1">
    <citation type="submission" date="2015-10" db="EMBL/GenBank/DDBJ databases">
        <title>Description of Candidatus Tenderia electrophaga gen. nov, sp. nov., an Uncultivated Electroautotroph from a Biocathode Enrichment.</title>
        <authorList>
            <person name="Eddie B.J."/>
            <person name="Malanoski A.P."/>
            <person name="Wang Z."/>
            <person name="Hall R.J."/>
            <person name="Oh S.D."/>
            <person name="Heiner C."/>
            <person name="Lin B."/>
            <person name="Strycharz-Glaven S.M."/>
        </authorList>
    </citation>
    <scope>NUCLEOTIDE SEQUENCE [LARGE SCALE GENOMIC DNA]</scope>
    <source>
        <strain evidence="2">NRL1</strain>
    </source>
</reference>
<accession>A0A0S2THN4</accession>
<organism evidence="2 3">
    <name type="scientific">Candidatus Tenderia electrophaga</name>
    <dbReference type="NCBI Taxonomy" id="1748243"/>
    <lineage>
        <taxon>Bacteria</taxon>
        <taxon>Pseudomonadati</taxon>
        <taxon>Pseudomonadota</taxon>
        <taxon>Gammaproteobacteria</taxon>
        <taxon>Candidatus Tenderiales</taxon>
        <taxon>Candidatus Tenderiaceae</taxon>
        <taxon>Candidatus Tenderia</taxon>
    </lineage>
</organism>
<dbReference type="GO" id="GO:0005737">
    <property type="term" value="C:cytoplasm"/>
    <property type="evidence" value="ECO:0007669"/>
    <property type="project" value="TreeGrafter"/>
</dbReference>